<gene>
    <name evidence="8" type="ORF">A1O9_12941</name>
</gene>
<dbReference type="InterPro" id="IPR036291">
    <property type="entry name" value="NAD(P)-bd_dom_sf"/>
</dbReference>
<evidence type="ECO:0000256" key="4">
    <source>
        <dbReference type="ARBA" id="ARBA00022833"/>
    </source>
</evidence>
<dbReference type="GO" id="GO:0016491">
    <property type="term" value="F:oxidoreductase activity"/>
    <property type="evidence" value="ECO:0007669"/>
    <property type="project" value="UniProtKB-KW"/>
</dbReference>
<dbReference type="PANTHER" id="PTHR43350">
    <property type="entry name" value="NAD-DEPENDENT ALCOHOL DEHYDROGENASE"/>
    <property type="match status" value="1"/>
</dbReference>
<dbReference type="InterPro" id="IPR002328">
    <property type="entry name" value="ADH_Zn_CS"/>
</dbReference>
<keyword evidence="4 6" id="KW-0862">Zinc</keyword>
<accession>A0A072P5X1</accession>
<dbReference type="SUPFAM" id="SSF51735">
    <property type="entry name" value="NAD(P)-binding Rossmann-fold domains"/>
    <property type="match status" value="1"/>
</dbReference>
<dbReference type="Proteomes" id="UP000027920">
    <property type="component" value="Unassembled WGS sequence"/>
</dbReference>
<proteinExistence type="inferred from homology"/>
<evidence type="ECO:0000256" key="6">
    <source>
        <dbReference type="RuleBase" id="RU361277"/>
    </source>
</evidence>
<dbReference type="Pfam" id="PF00107">
    <property type="entry name" value="ADH_zinc_N"/>
    <property type="match status" value="1"/>
</dbReference>
<feature type="domain" description="Enoyl reductase (ER)" evidence="7">
    <location>
        <begin position="18"/>
        <end position="378"/>
    </location>
</feature>
<dbReference type="RefSeq" id="XP_013253605.1">
    <property type="nucleotide sequence ID" value="XM_013398151.1"/>
</dbReference>
<dbReference type="InterPro" id="IPR013154">
    <property type="entry name" value="ADH-like_N"/>
</dbReference>
<evidence type="ECO:0000256" key="2">
    <source>
        <dbReference type="ARBA" id="ARBA00008072"/>
    </source>
</evidence>
<dbReference type="GO" id="GO:0008270">
    <property type="term" value="F:zinc ion binding"/>
    <property type="evidence" value="ECO:0007669"/>
    <property type="project" value="InterPro"/>
</dbReference>
<dbReference type="EMBL" id="AMGV01000034">
    <property type="protein sequence ID" value="KEF51015.1"/>
    <property type="molecule type" value="Genomic_DNA"/>
</dbReference>
<evidence type="ECO:0000256" key="5">
    <source>
        <dbReference type="ARBA" id="ARBA00023002"/>
    </source>
</evidence>
<dbReference type="OrthoDB" id="1560166at2759"/>
<dbReference type="CDD" id="cd08278">
    <property type="entry name" value="benzyl_alcohol_DH"/>
    <property type="match status" value="1"/>
</dbReference>
<dbReference type="InterPro" id="IPR011032">
    <property type="entry name" value="GroES-like_sf"/>
</dbReference>
<dbReference type="FunFam" id="3.40.50.720:FF:000003">
    <property type="entry name" value="S-(hydroxymethyl)glutathione dehydrogenase"/>
    <property type="match status" value="1"/>
</dbReference>
<reference evidence="8 9" key="1">
    <citation type="submission" date="2013-03" db="EMBL/GenBank/DDBJ databases">
        <title>The Genome Sequence of Exophiala aquamarina CBS 119918.</title>
        <authorList>
            <consortium name="The Broad Institute Genomics Platform"/>
            <person name="Cuomo C."/>
            <person name="de Hoog S."/>
            <person name="Gorbushina A."/>
            <person name="Walker B."/>
            <person name="Young S.K."/>
            <person name="Zeng Q."/>
            <person name="Gargeya S."/>
            <person name="Fitzgerald M."/>
            <person name="Haas B."/>
            <person name="Abouelleil A."/>
            <person name="Allen A.W."/>
            <person name="Alvarado L."/>
            <person name="Arachchi H.M."/>
            <person name="Berlin A.M."/>
            <person name="Chapman S.B."/>
            <person name="Gainer-Dewar J."/>
            <person name="Goldberg J."/>
            <person name="Griggs A."/>
            <person name="Gujja S."/>
            <person name="Hansen M."/>
            <person name="Howarth C."/>
            <person name="Imamovic A."/>
            <person name="Ireland A."/>
            <person name="Larimer J."/>
            <person name="McCowan C."/>
            <person name="Murphy C."/>
            <person name="Pearson M."/>
            <person name="Poon T.W."/>
            <person name="Priest M."/>
            <person name="Roberts A."/>
            <person name="Saif S."/>
            <person name="Shea T."/>
            <person name="Sisk P."/>
            <person name="Sykes S."/>
            <person name="Wortman J."/>
            <person name="Nusbaum C."/>
            <person name="Birren B."/>
        </authorList>
    </citation>
    <scope>NUCLEOTIDE SEQUENCE [LARGE SCALE GENOMIC DNA]</scope>
    <source>
        <strain evidence="8 9">CBS 119918</strain>
    </source>
</reference>
<organism evidence="8 9">
    <name type="scientific">Exophiala aquamarina CBS 119918</name>
    <dbReference type="NCBI Taxonomy" id="1182545"/>
    <lineage>
        <taxon>Eukaryota</taxon>
        <taxon>Fungi</taxon>
        <taxon>Dikarya</taxon>
        <taxon>Ascomycota</taxon>
        <taxon>Pezizomycotina</taxon>
        <taxon>Eurotiomycetes</taxon>
        <taxon>Chaetothyriomycetidae</taxon>
        <taxon>Chaetothyriales</taxon>
        <taxon>Herpotrichiellaceae</taxon>
        <taxon>Exophiala</taxon>
    </lineage>
</organism>
<dbReference type="HOGENOM" id="CLU_026673_14_1_1"/>
<comment type="similarity">
    <text evidence="2 6">Belongs to the zinc-containing alcohol dehydrogenase family.</text>
</comment>
<sequence length="397" mass="41969">MGGFENISTKAFVVDELGAPFKLQDIVLDELHADEVLVEIKYTGICHTDIVVQHGGMPVGSYPAVLGHEGAGIVRQVGSGVDAASLKPGDAVMLSFRTCQKCEACRAGRCGACPQMTELNFVRSRRDATAKPPFSLPDGKPVHGQFFGQSSFSKMTIVAEQSVTKCDLTLDEMQYLAPLGCGYLTGAGTVLNALKPNRSSKIAVLGAGAVGMAAVMAAKAAGAAEIIAVDVFDAKLELARSVGATQTVNTKQFPDFTGKLRETFPEGVDFVLDTTGNTNLLGSSIGILAHEGTLALVGVPRPGSKIEVDALDLLLSCKRIIGVIEGYSDPGKLLPELVQLYRAGKFPVDRIAKVYPADSLDKAIEDLKSGTVSSIFALRRFGSNETFTGHQADNFVE</sequence>
<dbReference type="PANTHER" id="PTHR43350:SF20">
    <property type="entry name" value="ENOYL REDUCTASE (ER) DOMAIN-CONTAINING PROTEIN"/>
    <property type="match status" value="1"/>
</dbReference>
<dbReference type="InterPro" id="IPR013149">
    <property type="entry name" value="ADH-like_C"/>
</dbReference>
<dbReference type="GeneID" id="25287835"/>
<dbReference type="Gene3D" id="3.90.180.10">
    <property type="entry name" value="Medium-chain alcohol dehydrogenases, catalytic domain"/>
    <property type="match status" value="1"/>
</dbReference>
<dbReference type="InterPro" id="IPR020843">
    <property type="entry name" value="ER"/>
</dbReference>
<dbReference type="Pfam" id="PF08240">
    <property type="entry name" value="ADH_N"/>
    <property type="match status" value="1"/>
</dbReference>
<evidence type="ECO:0000256" key="3">
    <source>
        <dbReference type="ARBA" id="ARBA00022723"/>
    </source>
</evidence>
<dbReference type="SUPFAM" id="SSF50129">
    <property type="entry name" value="GroES-like"/>
    <property type="match status" value="1"/>
</dbReference>
<keyword evidence="5" id="KW-0560">Oxidoreductase</keyword>
<name>A0A072P5X1_9EURO</name>
<dbReference type="PROSITE" id="PS00059">
    <property type="entry name" value="ADH_ZINC"/>
    <property type="match status" value="1"/>
</dbReference>
<dbReference type="AlphaFoldDB" id="A0A072P5X1"/>
<dbReference type="STRING" id="1182545.A0A072P5X1"/>
<comment type="cofactor">
    <cofactor evidence="1 6">
        <name>Zn(2+)</name>
        <dbReference type="ChEBI" id="CHEBI:29105"/>
    </cofactor>
</comment>
<protein>
    <recommendedName>
        <fullName evidence="7">Enoyl reductase (ER) domain-containing protein</fullName>
    </recommendedName>
</protein>
<comment type="caution">
    <text evidence="8">The sequence shown here is derived from an EMBL/GenBank/DDBJ whole genome shotgun (WGS) entry which is preliminary data.</text>
</comment>
<evidence type="ECO:0000256" key="1">
    <source>
        <dbReference type="ARBA" id="ARBA00001947"/>
    </source>
</evidence>
<dbReference type="SMART" id="SM00829">
    <property type="entry name" value="PKS_ER"/>
    <property type="match status" value="1"/>
</dbReference>
<evidence type="ECO:0000313" key="9">
    <source>
        <dbReference type="Proteomes" id="UP000027920"/>
    </source>
</evidence>
<evidence type="ECO:0000259" key="7">
    <source>
        <dbReference type="SMART" id="SM00829"/>
    </source>
</evidence>
<evidence type="ECO:0000313" key="8">
    <source>
        <dbReference type="EMBL" id="KEF51015.1"/>
    </source>
</evidence>
<keyword evidence="9" id="KW-1185">Reference proteome</keyword>
<dbReference type="Gene3D" id="3.40.50.720">
    <property type="entry name" value="NAD(P)-binding Rossmann-like Domain"/>
    <property type="match status" value="1"/>
</dbReference>
<dbReference type="VEuPathDB" id="FungiDB:A1O9_12941"/>
<keyword evidence="3 6" id="KW-0479">Metal-binding</keyword>